<dbReference type="Pfam" id="PF22725">
    <property type="entry name" value="GFO_IDH_MocA_C3"/>
    <property type="match status" value="1"/>
</dbReference>
<dbReference type="Proteomes" id="UP000002745">
    <property type="component" value="Chromosome"/>
</dbReference>
<evidence type="ECO:0000313" key="4">
    <source>
        <dbReference type="Proteomes" id="UP000002745"/>
    </source>
</evidence>
<dbReference type="SUPFAM" id="SSF55347">
    <property type="entry name" value="Glyceraldehyde-3-phosphate dehydrogenase-like, C-terminal domain"/>
    <property type="match status" value="1"/>
</dbReference>
<protein>
    <submittedName>
        <fullName evidence="3">Oxidoreductase domain protein</fullName>
    </submittedName>
</protein>
<dbReference type="eggNOG" id="COG0673">
    <property type="taxonomic scope" value="Bacteria"/>
</dbReference>
<sequence>MIESSKMPPLKIGFIGGSINSAVGYAHFSAIRSDGLYDLVAGCFSRNAETNQKSAQIYGVETDRTYPDWQSLLAQEQTKLDAILVLTPTPNHDEIVISALEQGYRVICEKALTDSVPKAQKIADIVRQTSGFLAVTYNYSGYPIVREMREVIREGKLGKVQQIQIEMPQEGFLRTNKSGQPMVPQEWRLKDGEIPTLHLDLGVHVHQLIHYLTRLKPEEVVANVSNLGSFENIIDDLNAIVKYEDELTANIWYSKSALGHRNGLKIRVYGDQASMEWLQADPEHLQISYADGRREIHDRAIESHACNSIRYSRFKPGHPAGYVEAFANLYADIHHDILSYQETGASCMTNEVFGVDLSLEGLQLLDAMTQSAKHGRWVKVEK</sequence>
<dbReference type="AlphaFoldDB" id="C6XMU0"/>
<evidence type="ECO:0000259" key="2">
    <source>
        <dbReference type="Pfam" id="PF22725"/>
    </source>
</evidence>
<organism evidence="3 4">
    <name type="scientific">Hirschia baltica (strain ATCC 49814 / DSM 5838 / IFAM 1418)</name>
    <dbReference type="NCBI Taxonomy" id="582402"/>
    <lineage>
        <taxon>Bacteria</taxon>
        <taxon>Pseudomonadati</taxon>
        <taxon>Pseudomonadota</taxon>
        <taxon>Alphaproteobacteria</taxon>
        <taxon>Hyphomonadales</taxon>
        <taxon>Hyphomonadaceae</taxon>
        <taxon>Hirschia</taxon>
    </lineage>
</organism>
<dbReference type="KEGG" id="hba:Hbal_2324"/>
<dbReference type="PANTHER" id="PTHR43708:SF3">
    <property type="entry name" value="OXIDOREDUCTASE"/>
    <property type="match status" value="1"/>
</dbReference>
<proteinExistence type="predicted"/>
<dbReference type="InterPro" id="IPR000683">
    <property type="entry name" value="Gfo/Idh/MocA-like_OxRdtase_N"/>
</dbReference>
<dbReference type="InterPro" id="IPR051317">
    <property type="entry name" value="Gfo/Idh/MocA_oxidoreduct"/>
</dbReference>
<evidence type="ECO:0000313" key="3">
    <source>
        <dbReference type="EMBL" id="ACT60004.1"/>
    </source>
</evidence>
<dbReference type="Pfam" id="PF01408">
    <property type="entry name" value="GFO_IDH_MocA"/>
    <property type="match status" value="1"/>
</dbReference>
<dbReference type="InterPro" id="IPR036291">
    <property type="entry name" value="NAD(P)-bd_dom_sf"/>
</dbReference>
<dbReference type="SUPFAM" id="SSF51735">
    <property type="entry name" value="NAD(P)-binding Rossmann-fold domains"/>
    <property type="match status" value="1"/>
</dbReference>
<accession>C6XMU0</accession>
<dbReference type="InterPro" id="IPR055170">
    <property type="entry name" value="GFO_IDH_MocA-like_dom"/>
</dbReference>
<name>C6XMU0_HIRBI</name>
<dbReference type="HOGENOM" id="CLU_023194_17_1_5"/>
<dbReference type="EMBL" id="CP001678">
    <property type="protein sequence ID" value="ACT60004.1"/>
    <property type="molecule type" value="Genomic_DNA"/>
</dbReference>
<feature type="domain" description="GFO/IDH/MocA-like oxidoreductase" evidence="2">
    <location>
        <begin position="145"/>
        <end position="275"/>
    </location>
</feature>
<dbReference type="Gene3D" id="3.30.360.10">
    <property type="entry name" value="Dihydrodipicolinate Reductase, domain 2"/>
    <property type="match status" value="1"/>
</dbReference>
<gene>
    <name evidence="3" type="ordered locus">Hbal_2324</name>
</gene>
<dbReference type="PANTHER" id="PTHR43708">
    <property type="entry name" value="CONSERVED EXPRESSED OXIDOREDUCTASE (EUROFUNG)"/>
    <property type="match status" value="1"/>
</dbReference>
<dbReference type="Gene3D" id="3.40.50.720">
    <property type="entry name" value="NAD(P)-binding Rossmann-like Domain"/>
    <property type="match status" value="1"/>
</dbReference>
<reference evidence="4" key="1">
    <citation type="journal article" date="2011" name="J. Bacteriol.">
        <title>Genome sequences of eight morphologically diverse alphaproteobacteria.</title>
        <authorList>
            <consortium name="US DOE Joint Genome Institute"/>
            <person name="Brown P.J."/>
            <person name="Kysela D.T."/>
            <person name="Buechlein A."/>
            <person name="Hemmerich C."/>
            <person name="Brun Y.V."/>
        </authorList>
    </citation>
    <scope>NUCLEOTIDE SEQUENCE [LARGE SCALE GENOMIC DNA]</scope>
    <source>
        <strain evidence="4">ATCC 49814 / DSM 5838 / IFAM 1418</strain>
    </source>
</reference>
<keyword evidence="4" id="KW-1185">Reference proteome</keyword>
<dbReference type="STRING" id="582402.Hbal_2324"/>
<dbReference type="RefSeq" id="WP_015828154.1">
    <property type="nucleotide sequence ID" value="NC_012982.1"/>
</dbReference>
<evidence type="ECO:0000259" key="1">
    <source>
        <dbReference type="Pfam" id="PF01408"/>
    </source>
</evidence>
<feature type="domain" description="Gfo/Idh/MocA-like oxidoreductase N-terminal" evidence="1">
    <location>
        <begin position="11"/>
        <end position="136"/>
    </location>
</feature>
<dbReference type="GO" id="GO:0000166">
    <property type="term" value="F:nucleotide binding"/>
    <property type="evidence" value="ECO:0007669"/>
    <property type="project" value="InterPro"/>
</dbReference>
<dbReference type="OrthoDB" id="9815825at2"/>